<protein>
    <submittedName>
        <fullName evidence="1">HAD family hydrolase</fullName>
    </submittedName>
</protein>
<dbReference type="InterPro" id="IPR023214">
    <property type="entry name" value="HAD_sf"/>
</dbReference>
<dbReference type="InterPro" id="IPR041492">
    <property type="entry name" value="HAD_2"/>
</dbReference>
<dbReference type="SFLD" id="SFLDG01129">
    <property type="entry name" value="C1.5:_HAD__Beta-PGM__Phosphata"/>
    <property type="match status" value="1"/>
</dbReference>
<dbReference type="PANTHER" id="PTHR43434:SF1">
    <property type="entry name" value="PHOSPHOGLYCOLATE PHOSPHATASE"/>
    <property type="match status" value="1"/>
</dbReference>
<accession>A0A921N0A4</accession>
<dbReference type="Gene3D" id="3.40.50.1000">
    <property type="entry name" value="HAD superfamily/HAD-like"/>
    <property type="match status" value="1"/>
</dbReference>
<dbReference type="SUPFAM" id="SSF56784">
    <property type="entry name" value="HAD-like"/>
    <property type="match status" value="1"/>
</dbReference>
<gene>
    <name evidence="1" type="ORF">K8V90_04420</name>
</gene>
<dbReference type="NCBIfam" id="TIGR01549">
    <property type="entry name" value="HAD-SF-IA-v1"/>
    <property type="match status" value="1"/>
</dbReference>
<dbReference type="GO" id="GO:0008967">
    <property type="term" value="F:phosphoglycolate phosphatase activity"/>
    <property type="evidence" value="ECO:0007669"/>
    <property type="project" value="TreeGrafter"/>
</dbReference>
<dbReference type="EMBL" id="DYUB01000147">
    <property type="protein sequence ID" value="HJG96330.1"/>
    <property type="molecule type" value="Genomic_DNA"/>
</dbReference>
<dbReference type="InterPro" id="IPR006439">
    <property type="entry name" value="HAD-SF_hydro_IA"/>
</dbReference>
<dbReference type="SFLD" id="SFLDS00003">
    <property type="entry name" value="Haloacid_Dehalogenase"/>
    <property type="match status" value="1"/>
</dbReference>
<dbReference type="InterPro" id="IPR050155">
    <property type="entry name" value="HAD-like_hydrolase_sf"/>
</dbReference>
<reference evidence="1" key="2">
    <citation type="submission" date="2021-09" db="EMBL/GenBank/DDBJ databases">
        <authorList>
            <person name="Gilroy R."/>
        </authorList>
    </citation>
    <scope>NUCLEOTIDE SEQUENCE</scope>
    <source>
        <strain evidence="1">1277</strain>
    </source>
</reference>
<dbReference type="InterPro" id="IPR036412">
    <property type="entry name" value="HAD-like_sf"/>
</dbReference>
<keyword evidence="1" id="KW-0378">Hydrolase</keyword>
<reference evidence="1" key="1">
    <citation type="journal article" date="2021" name="PeerJ">
        <title>Extensive microbial diversity within the chicken gut microbiome revealed by metagenomics and culture.</title>
        <authorList>
            <person name="Gilroy R."/>
            <person name="Ravi A."/>
            <person name="Getino M."/>
            <person name="Pursley I."/>
            <person name="Horton D.L."/>
            <person name="Alikhan N.F."/>
            <person name="Baker D."/>
            <person name="Gharbi K."/>
            <person name="Hall N."/>
            <person name="Watson M."/>
            <person name="Adriaenssens E.M."/>
            <person name="Foster-Nyarko E."/>
            <person name="Jarju S."/>
            <person name="Secka A."/>
            <person name="Antonio M."/>
            <person name="Oren A."/>
            <person name="Chaudhuri R.R."/>
            <person name="La Ragione R."/>
            <person name="Hildebrand F."/>
            <person name="Pallen M.J."/>
        </authorList>
    </citation>
    <scope>NUCLEOTIDE SEQUENCE</scope>
    <source>
        <strain evidence="1">1277</strain>
    </source>
</reference>
<proteinExistence type="predicted"/>
<dbReference type="InterPro" id="IPR023198">
    <property type="entry name" value="PGP-like_dom2"/>
</dbReference>
<evidence type="ECO:0000313" key="2">
    <source>
        <dbReference type="Proteomes" id="UP000776700"/>
    </source>
</evidence>
<dbReference type="GO" id="GO:0005829">
    <property type="term" value="C:cytosol"/>
    <property type="evidence" value="ECO:0007669"/>
    <property type="project" value="TreeGrafter"/>
</dbReference>
<dbReference type="GO" id="GO:0006281">
    <property type="term" value="P:DNA repair"/>
    <property type="evidence" value="ECO:0007669"/>
    <property type="project" value="TreeGrafter"/>
</dbReference>
<dbReference type="PANTHER" id="PTHR43434">
    <property type="entry name" value="PHOSPHOGLYCOLATE PHOSPHATASE"/>
    <property type="match status" value="1"/>
</dbReference>
<dbReference type="AlphaFoldDB" id="A0A921N0A4"/>
<evidence type="ECO:0000313" key="1">
    <source>
        <dbReference type="EMBL" id="HJG96330.1"/>
    </source>
</evidence>
<sequence length="224" mass="25268">MYKCCIFDLDGTLINSIKAISYSCNLTLNKYNLGPIDEDIYKILVGDGYKKLIERALIHCGDTNLENYDDAIVTYMEYFKIHCMYKVNAYDGICDMLDFLKKNDIKIAVLSNKPHAQTVENVNSVFENGYFDYIAGEKPTIKRKPDSEGAIIIANELGVSPFECLYIGDTDTDMKTGISAGMDAIGVTWGFRDRNELESFNPKYVIDHPSEIIDIFKNTVLASN</sequence>
<dbReference type="SFLD" id="SFLDG01135">
    <property type="entry name" value="C1.5.6:_HAD__Beta-PGM__Phospha"/>
    <property type="match status" value="1"/>
</dbReference>
<dbReference type="Proteomes" id="UP000776700">
    <property type="component" value="Unassembled WGS sequence"/>
</dbReference>
<organism evidence="1 2">
    <name type="scientific">Romboutsia timonensis</name>
    <dbReference type="NCBI Taxonomy" id="1776391"/>
    <lineage>
        <taxon>Bacteria</taxon>
        <taxon>Bacillati</taxon>
        <taxon>Bacillota</taxon>
        <taxon>Clostridia</taxon>
        <taxon>Peptostreptococcales</taxon>
        <taxon>Peptostreptococcaceae</taxon>
        <taxon>Romboutsia</taxon>
    </lineage>
</organism>
<comment type="caution">
    <text evidence="1">The sequence shown here is derived from an EMBL/GenBank/DDBJ whole genome shotgun (WGS) entry which is preliminary data.</text>
</comment>
<dbReference type="Pfam" id="PF13419">
    <property type="entry name" value="HAD_2"/>
    <property type="match status" value="1"/>
</dbReference>
<name>A0A921N0A4_9FIRM</name>
<dbReference type="Gene3D" id="1.10.150.240">
    <property type="entry name" value="Putative phosphatase, domain 2"/>
    <property type="match status" value="1"/>
</dbReference>